<proteinExistence type="predicted"/>
<evidence type="ECO:0000313" key="4">
    <source>
        <dbReference type="EMBL" id="KIW90561.1"/>
    </source>
</evidence>
<name>A0A0D2EKP8_CLAB1</name>
<dbReference type="EMBL" id="KN846993">
    <property type="protein sequence ID" value="KIW90561.1"/>
    <property type="molecule type" value="Genomic_DNA"/>
</dbReference>
<dbReference type="HOGENOM" id="CLU_021603_1_0_1"/>
<evidence type="ECO:0000256" key="3">
    <source>
        <dbReference type="SAM" id="MobiDB-lite"/>
    </source>
</evidence>
<evidence type="ECO:0008006" key="6">
    <source>
        <dbReference type="Google" id="ProtNLM"/>
    </source>
</evidence>
<reference evidence="4" key="1">
    <citation type="submission" date="2015-01" db="EMBL/GenBank/DDBJ databases">
        <title>The Genome Sequence of Cladophialophora bantiana CBS 173.52.</title>
        <authorList>
            <consortium name="The Broad Institute Genomics Platform"/>
            <person name="Cuomo C."/>
            <person name="de Hoog S."/>
            <person name="Gorbushina A."/>
            <person name="Stielow B."/>
            <person name="Teixiera M."/>
            <person name="Abouelleil A."/>
            <person name="Chapman S.B."/>
            <person name="Priest M."/>
            <person name="Young S.K."/>
            <person name="Wortman J."/>
            <person name="Nusbaum C."/>
            <person name="Birren B."/>
        </authorList>
    </citation>
    <scope>NUCLEOTIDE SEQUENCE [LARGE SCALE GENOMIC DNA]</scope>
    <source>
        <strain evidence="4">CBS 173.52</strain>
    </source>
</reference>
<evidence type="ECO:0000256" key="1">
    <source>
        <dbReference type="PIRSR" id="PIRSR600246-1"/>
    </source>
</evidence>
<evidence type="ECO:0000313" key="5">
    <source>
        <dbReference type="Proteomes" id="UP000053789"/>
    </source>
</evidence>
<sequence>MTFTFTQPSTLGPFKPTLILHGGAGSLSRANLPPDLYARYRTSLIRYLTVTRDLLNSGTSALDAACHAVALLEDDPLFNCGRGSVFTESGTIEMEASVMVSSVDPAGPPAGGIKRAAAVSLIKNTRHPILLAKEVLLEADKDGGLGGTSTMHCQLSGRELEEWGWRERALEKKPDRWFWTKKRWEEHRRGLHHDDTYSFNNLVASLDAYSESPFEDDDDSEVDEIPSQGTVGAVCMDSWGNLAVATSTGGLTNKKAGRIGDTPTIGAGFWAEAWEEESVNVPQLRQRESSRRTSGLGKLPVLDQILSQANESLGSCLNPSQPEHPYQPLNGAPPAYSPSASASYQPYPSPLVRHPSSSSTQPIRKRRRAVAMSGTGNGDSFLRLNAVRTVAALCRLSGPPSVSLADAVRTVTGPNGELQRSAGDRWGRTGEGQGGIIGIEVIDEEQEEEGPQPWVADGFKKQTTEGKMPSSKKKKRGHVVSDFNCGGLFRAYYELDESGVEMPKVMVFHEEY</sequence>
<dbReference type="Pfam" id="PF01112">
    <property type="entry name" value="Asparaginase_2"/>
    <property type="match status" value="1"/>
</dbReference>
<keyword evidence="5" id="KW-1185">Reference proteome</keyword>
<dbReference type="GO" id="GO:0005737">
    <property type="term" value="C:cytoplasm"/>
    <property type="evidence" value="ECO:0007669"/>
    <property type="project" value="TreeGrafter"/>
</dbReference>
<dbReference type="PANTHER" id="PTHR10188:SF43">
    <property type="entry name" value="ASPARAGINASE (EUROFUNG)"/>
    <property type="match status" value="1"/>
</dbReference>
<feature type="region of interest" description="Disordered" evidence="3">
    <location>
        <begin position="313"/>
        <end position="377"/>
    </location>
</feature>
<feature type="compositionally biased region" description="Low complexity" evidence="3">
    <location>
        <begin position="332"/>
        <end position="346"/>
    </location>
</feature>
<dbReference type="SUPFAM" id="SSF56235">
    <property type="entry name" value="N-terminal nucleophile aminohydrolases (Ntn hydrolases)"/>
    <property type="match status" value="1"/>
</dbReference>
<dbReference type="GeneID" id="27702136"/>
<dbReference type="Proteomes" id="UP000053789">
    <property type="component" value="Unassembled WGS sequence"/>
</dbReference>
<dbReference type="GO" id="GO:0016787">
    <property type="term" value="F:hydrolase activity"/>
    <property type="evidence" value="ECO:0007669"/>
    <property type="project" value="InterPro"/>
</dbReference>
<feature type="active site" description="Nucleophile" evidence="1">
    <location>
        <position position="230"/>
    </location>
</feature>
<organism evidence="4 5">
    <name type="scientific">Cladophialophora bantiana (strain ATCC 10958 / CBS 173.52 / CDC B-1940 / NIH 8579)</name>
    <name type="common">Xylohypha bantiana</name>
    <dbReference type="NCBI Taxonomy" id="1442370"/>
    <lineage>
        <taxon>Eukaryota</taxon>
        <taxon>Fungi</taxon>
        <taxon>Dikarya</taxon>
        <taxon>Ascomycota</taxon>
        <taxon>Pezizomycotina</taxon>
        <taxon>Eurotiomycetes</taxon>
        <taxon>Chaetothyriomycetidae</taxon>
        <taxon>Chaetothyriales</taxon>
        <taxon>Herpotrichiellaceae</taxon>
        <taxon>Cladophialophora</taxon>
    </lineage>
</organism>
<dbReference type="Gene3D" id="3.60.20.30">
    <property type="entry name" value="(Glycosyl)asparaginase"/>
    <property type="match status" value="1"/>
</dbReference>
<dbReference type="RefSeq" id="XP_016617230.1">
    <property type="nucleotide sequence ID" value="XM_016766932.1"/>
</dbReference>
<feature type="region of interest" description="Disordered" evidence="3">
    <location>
        <begin position="446"/>
        <end position="476"/>
    </location>
</feature>
<evidence type="ECO:0000256" key="2">
    <source>
        <dbReference type="PIRSR" id="PIRSR600246-3"/>
    </source>
</evidence>
<dbReference type="VEuPathDB" id="FungiDB:Z519_09208"/>
<feature type="site" description="Cleavage; by autolysis" evidence="2">
    <location>
        <begin position="229"/>
        <end position="230"/>
    </location>
</feature>
<dbReference type="InterPro" id="IPR000246">
    <property type="entry name" value="Peptidase_T2"/>
</dbReference>
<dbReference type="AlphaFoldDB" id="A0A0D2EKP8"/>
<dbReference type="CDD" id="cd04701">
    <property type="entry name" value="Asparaginase_2"/>
    <property type="match status" value="1"/>
</dbReference>
<dbReference type="OrthoDB" id="2262349at2759"/>
<gene>
    <name evidence="4" type="ORF">Z519_09208</name>
</gene>
<dbReference type="PANTHER" id="PTHR10188">
    <property type="entry name" value="L-ASPARAGINASE"/>
    <property type="match status" value="1"/>
</dbReference>
<dbReference type="InterPro" id="IPR029055">
    <property type="entry name" value="Ntn_hydrolases_N"/>
</dbReference>
<accession>A0A0D2EKP8</accession>
<protein>
    <recommendedName>
        <fullName evidence="6">Asparaginase</fullName>
    </recommendedName>
</protein>